<dbReference type="InterPro" id="IPR015943">
    <property type="entry name" value="WD40/YVTN_repeat-like_dom_sf"/>
</dbReference>
<keyword evidence="9" id="KW-1185">Reference proteome</keyword>
<proteinExistence type="predicted"/>
<feature type="domain" description="NB-ARC" evidence="4">
    <location>
        <begin position="123"/>
        <end position="293"/>
    </location>
</feature>
<dbReference type="InterPro" id="IPR054042">
    <property type="entry name" value="WHD_Dark"/>
</dbReference>
<dbReference type="InterPro" id="IPR001680">
    <property type="entry name" value="WD40_rpt"/>
</dbReference>
<evidence type="ECO:0000313" key="8">
    <source>
        <dbReference type="EMBL" id="CRL01974.1"/>
    </source>
</evidence>
<dbReference type="Pfam" id="PF12894">
    <property type="entry name" value="ANAPC4_WD40"/>
    <property type="match status" value="1"/>
</dbReference>
<dbReference type="InterPro" id="IPR036388">
    <property type="entry name" value="WH-like_DNA-bd_sf"/>
</dbReference>
<dbReference type="STRING" id="568069.A0A1J1IS92"/>
<dbReference type="InterPro" id="IPR027417">
    <property type="entry name" value="P-loop_NTPase"/>
</dbReference>
<feature type="domain" description="Anaphase-promoting complex subunit 4-like WD40" evidence="5">
    <location>
        <begin position="1146"/>
        <end position="1218"/>
    </location>
</feature>
<dbReference type="Gene3D" id="3.40.50.300">
    <property type="entry name" value="P-loop containing nucleotide triphosphate hydrolases"/>
    <property type="match status" value="1"/>
</dbReference>
<evidence type="ECO:0000259" key="6">
    <source>
        <dbReference type="Pfam" id="PF17908"/>
    </source>
</evidence>
<dbReference type="Gene3D" id="1.25.40.370">
    <property type="match status" value="1"/>
</dbReference>
<evidence type="ECO:0000256" key="2">
    <source>
        <dbReference type="ARBA" id="ARBA00022703"/>
    </source>
</evidence>
<evidence type="ECO:0000259" key="5">
    <source>
        <dbReference type="Pfam" id="PF12894"/>
    </source>
</evidence>
<dbReference type="SMART" id="SM00320">
    <property type="entry name" value="WD40"/>
    <property type="match status" value="3"/>
</dbReference>
<accession>A0A1J1IS92</accession>
<dbReference type="GO" id="GO:0006915">
    <property type="term" value="P:apoptotic process"/>
    <property type="evidence" value="ECO:0007669"/>
    <property type="project" value="UniProtKB-KW"/>
</dbReference>
<evidence type="ECO:0000259" key="7">
    <source>
        <dbReference type="Pfam" id="PF22164"/>
    </source>
</evidence>
<feature type="domain" description="APAF-1 helical" evidence="6">
    <location>
        <begin position="452"/>
        <end position="571"/>
    </location>
</feature>
<name>A0A1J1IS92_9DIPT</name>
<evidence type="ECO:0000313" key="9">
    <source>
        <dbReference type="Proteomes" id="UP000183832"/>
    </source>
</evidence>
<dbReference type="InterPro" id="IPR036322">
    <property type="entry name" value="WD40_repeat_dom_sf"/>
</dbReference>
<dbReference type="OrthoDB" id="1357022at2759"/>
<dbReference type="InterPro" id="IPR041452">
    <property type="entry name" value="APAF1_C"/>
</dbReference>
<feature type="domain" description="Dark winged-helix" evidence="7">
    <location>
        <begin position="376"/>
        <end position="422"/>
    </location>
</feature>
<evidence type="ECO:0000256" key="3">
    <source>
        <dbReference type="ARBA" id="ARBA00022737"/>
    </source>
</evidence>
<organism evidence="8 9">
    <name type="scientific">Clunio marinus</name>
    <dbReference type="NCBI Taxonomy" id="568069"/>
    <lineage>
        <taxon>Eukaryota</taxon>
        <taxon>Metazoa</taxon>
        <taxon>Ecdysozoa</taxon>
        <taxon>Arthropoda</taxon>
        <taxon>Hexapoda</taxon>
        <taxon>Insecta</taxon>
        <taxon>Pterygota</taxon>
        <taxon>Neoptera</taxon>
        <taxon>Endopterygota</taxon>
        <taxon>Diptera</taxon>
        <taxon>Nematocera</taxon>
        <taxon>Chironomoidea</taxon>
        <taxon>Chironomidae</taxon>
        <taxon>Clunio</taxon>
    </lineage>
</organism>
<dbReference type="Pfam" id="PF00931">
    <property type="entry name" value="NB-ARC"/>
    <property type="match status" value="1"/>
</dbReference>
<dbReference type="Pfam" id="PF17908">
    <property type="entry name" value="APAF1_C"/>
    <property type="match status" value="1"/>
</dbReference>
<dbReference type="GO" id="GO:0005829">
    <property type="term" value="C:cytosol"/>
    <property type="evidence" value="ECO:0007669"/>
    <property type="project" value="UniProtKB-ARBA"/>
</dbReference>
<gene>
    <name evidence="8" type="ORF">CLUMA_CG015428</name>
</gene>
<keyword evidence="2" id="KW-0053">Apoptosis</keyword>
<dbReference type="Gene3D" id="2.130.10.10">
    <property type="entry name" value="YVTN repeat-like/Quinoprotein amine dehydrogenase"/>
    <property type="match status" value="1"/>
</dbReference>
<dbReference type="SUPFAM" id="SSF52540">
    <property type="entry name" value="P-loop containing nucleoside triphosphate hydrolases"/>
    <property type="match status" value="1"/>
</dbReference>
<keyword evidence="1" id="KW-0853">WD repeat</keyword>
<sequence>MPDQLTHLDRVDGLRRWQEDFEKDFSIRDLRHELEKFVSQNIFREICNMQKEKEKIEKLFFYLIYNKKDVRPFINILRDPYDWIYEKICKSKGDQWISDYKRAIQDIPNNQDWNIHRVEYLWKIQQHLKIMQRGNYLILFGKLGFGKRWLAADACRDFSVIQKMSFKIFWLNVSKCSTQELILEKMHRLKVILNADNSSIKYNTYSGNTKNEIIHMKYYLRKILEQPEYKDCLLVLSNVQDVDIIKAFNLKCKIFITTRHIEKLDWISKDSKTTIDIKQGFTTDESIELFHNAFNGELPGYMEDYIENFHTKTQGHPFIMSQIAKSFQNFEESQNARKTRCENWLKNLEEYKPTGEYFQLSMEESLKFLSDKQRICYDKMVIFADNSEIPLKVLEKIWETDAAETEEIVLKLYKYSLIEYSDMKDIDKSCSLHYLHFHFLENQVSKQTREAYHRLLVEKYEVERIFHERKEFELDFPDDGYFYYYIPYHLEGSKMEHLFKVYLDFGFLEKKMKITKLPNTVGDLIRFKKYIFVGDNCELELDALIDFLTKSEHSIFASDDVNLLQCALASVGNVRKTAEIQSKKFIDRVWMNDYNHAENQTQIVQLACNSQPQLVRFVKPTDNLVCLITLQDNNILLHDISQGYLDTPVLYYSETPKSVIIDLQVFRNNTFLALNDLGKLSAYTLKNSPTRRFGPQKVSTVKSVDSQNNKLLQRLDGGQDKFTCFNVFEHHSDSVNSEIDLIVGTINGNIKFYQWKLNKFEEKRGKMIKSRFSDLFRMAHILDKYVMLLNAQGDLRFINLINSGLIPTNCKWEGLESPLNLHQGICKYKNQPISLCVSTKKVVQIAHELKTPHVNAVVFMQIDEIFVAQNENDDNRILSSTMSSNAEYLVLGTTKGIIVIDRFDKQVVFRRNVSDQVLSLDLYYDPDDALYILSSIFKDAGQIISLYAFNDNRDDLALMNHEMNFLVGDDLFDVKQSHSMDEWKMVAIDAKRNIHYRSSGDDFSQSDDQFPFPYQVKKICWYGERVIVGCTNGSVYITNQMNEINSLTSLLSEITYLQCFEDVIIASCNLSYKIIKLSERETEYDGEVTKAYHYNVNQLLLVKKNCAIEVVDTTNGNIVMTKVLTNDFCSAQAYYDNLVIIGTEMNFVHIWKVNEFDDDEDTRKFEVDKMITALAVSRDKNFLAIGCSNGYIEIIDLIHMTPIKRLESHKRPIMRLRFSPWSSPNDPLILLSVSESIIFWNIRSIVNNQLEMKRKASPGRLRVSQRFKQALKVSTAVDTSSQLLNATEKLSLVEKNPWRYKTGPSAKPELLSCIKLVAKSAKRIVHSDDFTRFVTIDNEGNIYHLRMIQENSDSDISIDFNENPIQHYQ</sequence>
<dbReference type="Pfam" id="PF22164">
    <property type="entry name" value="WHD_Dark"/>
    <property type="match status" value="1"/>
</dbReference>
<reference evidence="8 9" key="1">
    <citation type="submission" date="2015-04" db="EMBL/GenBank/DDBJ databases">
        <authorList>
            <person name="Syromyatnikov M.Y."/>
            <person name="Popov V.N."/>
        </authorList>
    </citation>
    <scope>NUCLEOTIDE SEQUENCE [LARGE SCALE GENOMIC DNA]</scope>
</reference>
<dbReference type="EMBL" id="CVRI01000057">
    <property type="protein sequence ID" value="CRL01974.1"/>
    <property type="molecule type" value="Genomic_DNA"/>
</dbReference>
<dbReference type="Gene3D" id="1.10.10.10">
    <property type="entry name" value="Winged helix-like DNA-binding domain superfamily/Winged helix DNA-binding domain"/>
    <property type="match status" value="1"/>
</dbReference>
<dbReference type="GO" id="GO:0043531">
    <property type="term" value="F:ADP binding"/>
    <property type="evidence" value="ECO:0007669"/>
    <property type="project" value="InterPro"/>
</dbReference>
<dbReference type="SUPFAM" id="SSF50978">
    <property type="entry name" value="WD40 repeat-like"/>
    <property type="match status" value="2"/>
</dbReference>
<evidence type="ECO:0000259" key="4">
    <source>
        <dbReference type="Pfam" id="PF00931"/>
    </source>
</evidence>
<dbReference type="InterPro" id="IPR002182">
    <property type="entry name" value="NB-ARC"/>
</dbReference>
<dbReference type="PANTHER" id="PTHR22845">
    <property type="entry name" value="APOPTOTIC PROTEASE-ACTIVATING FACTOR 1"/>
    <property type="match status" value="1"/>
</dbReference>
<dbReference type="Proteomes" id="UP000183832">
    <property type="component" value="Unassembled WGS sequence"/>
</dbReference>
<keyword evidence="3" id="KW-0677">Repeat</keyword>
<dbReference type="PANTHER" id="PTHR22845:SF5">
    <property type="entry name" value="APOPTOTIC PROTEASE-ACTIVATING FACTOR 1"/>
    <property type="match status" value="1"/>
</dbReference>
<dbReference type="InterPro" id="IPR024977">
    <property type="entry name" value="Apc4-like_WD40_dom"/>
</dbReference>
<protein>
    <submittedName>
        <fullName evidence="8">CLUMA_CG015428, isoform A</fullName>
    </submittedName>
</protein>
<evidence type="ECO:0000256" key="1">
    <source>
        <dbReference type="ARBA" id="ARBA00022574"/>
    </source>
</evidence>